<evidence type="ECO:0000313" key="3">
    <source>
        <dbReference type="Proteomes" id="UP000326789"/>
    </source>
</evidence>
<feature type="transmembrane region" description="Helical" evidence="1">
    <location>
        <begin position="166"/>
        <end position="187"/>
    </location>
</feature>
<reference evidence="2 3" key="1">
    <citation type="submission" date="2019-09" db="EMBL/GenBank/DDBJ databases">
        <title>Whole genome sequence of Vibrio fortis.</title>
        <authorList>
            <person name="Das S.K."/>
        </authorList>
    </citation>
    <scope>NUCLEOTIDE SEQUENCE [LARGE SCALE GENOMIC DNA]</scope>
    <source>
        <strain evidence="2 3">AN60</strain>
    </source>
</reference>
<keyword evidence="1" id="KW-1133">Transmembrane helix</keyword>
<accession>A0A5N3QVI3</accession>
<name>A0A5N3QVI3_9VIBR</name>
<dbReference type="InterPro" id="IPR016926">
    <property type="entry name" value="UCP029594"/>
</dbReference>
<evidence type="ECO:0000313" key="2">
    <source>
        <dbReference type="EMBL" id="KAB0285265.1"/>
    </source>
</evidence>
<comment type="caution">
    <text evidence="2">The sequence shown here is derived from an EMBL/GenBank/DDBJ whole genome shotgun (WGS) entry which is preliminary data.</text>
</comment>
<feature type="transmembrane region" description="Helical" evidence="1">
    <location>
        <begin position="96"/>
        <end position="115"/>
    </location>
</feature>
<gene>
    <name evidence="2" type="ORF">F2P58_22295</name>
</gene>
<feature type="transmembrane region" description="Helical" evidence="1">
    <location>
        <begin position="269"/>
        <end position="287"/>
    </location>
</feature>
<dbReference type="RefSeq" id="WP_150872977.1">
    <property type="nucleotide sequence ID" value="NZ_VWSE01000010.1"/>
</dbReference>
<feature type="transmembrane region" description="Helical" evidence="1">
    <location>
        <begin position="127"/>
        <end position="145"/>
    </location>
</feature>
<dbReference type="EMBL" id="VWSE01000010">
    <property type="protein sequence ID" value="KAB0285265.1"/>
    <property type="molecule type" value="Genomic_DNA"/>
</dbReference>
<feature type="transmembrane region" description="Helical" evidence="1">
    <location>
        <begin position="42"/>
        <end position="64"/>
    </location>
</feature>
<organism evidence="2 3">
    <name type="scientific">Vibrio fortis</name>
    <dbReference type="NCBI Taxonomy" id="212667"/>
    <lineage>
        <taxon>Bacteria</taxon>
        <taxon>Pseudomonadati</taxon>
        <taxon>Pseudomonadota</taxon>
        <taxon>Gammaproteobacteria</taxon>
        <taxon>Vibrionales</taxon>
        <taxon>Vibrionaceae</taxon>
        <taxon>Vibrio</taxon>
    </lineage>
</organism>
<evidence type="ECO:0000256" key="1">
    <source>
        <dbReference type="SAM" id="Phobius"/>
    </source>
</evidence>
<feature type="transmembrane region" description="Helical" evidence="1">
    <location>
        <begin position="293"/>
        <end position="318"/>
    </location>
</feature>
<feature type="transmembrane region" description="Helical" evidence="1">
    <location>
        <begin position="219"/>
        <end position="238"/>
    </location>
</feature>
<feature type="transmembrane region" description="Helical" evidence="1">
    <location>
        <begin position="193"/>
        <end position="212"/>
    </location>
</feature>
<keyword evidence="1" id="KW-0812">Transmembrane</keyword>
<dbReference type="PIRSF" id="PIRSF029594">
    <property type="entry name" value="UCP029594"/>
    <property type="match status" value="1"/>
</dbReference>
<proteinExistence type="predicted"/>
<dbReference type="Proteomes" id="UP000326789">
    <property type="component" value="Unassembled WGS sequence"/>
</dbReference>
<protein>
    <submittedName>
        <fullName evidence="2">DUF2955 domain-containing protein</fullName>
    </submittedName>
</protein>
<sequence>MKSLRIWFGCSLGLGLSILFDWSYGFFAVMMPLFILGKMEKFNLAAHVLVLISALWATIVPTLLVDTFQSHPVLLTVSVGIVMLINCIAMMKQSTYLFGFIGLFVGSIVLSFASYDFIDIEDFNVNLWVVSLSNIAVCALSYFLFPSDESIQTEQVETPIKQDLDYIAQVALGWCVSMTAFVVFQVSDLYDSLSALASIVIILTPMTLAGAMGVAKIRIIGTALGCIAGATIQILLGHWFSNGLLFWLSITIAMGLFCHWQTKGLIKGALGFSAMSALTVPLTTTLIPEKQDAFFSILYRFSSIFVSVALTVMVIWILHHWIRIYLLNHRQNYRQSVSKDVATRAS</sequence>
<feature type="transmembrane region" description="Helical" evidence="1">
    <location>
        <begin position="70"/>
        <end position="89"/>
    </location>
</feature>
<feature type="transmembrane region" description="Helical" evidence="1">
    <location>
        <begin position="6"/>
        <end position="30"/>
    </location>
</feature>
<dbReference type="AlphaFoldDB" id="A0A5N3QVI3"/>
<dbReference type="InterPro" id="IPR022604">
    <property type="entry name" value="DUF2955"/>
</dbReference>
<feature type="transmembrane region" description="Helical" evidence="1">
    <location>
        <begin position="244"/>
        <end position="262"/>
    </location>
</feature>
<keyword evidence="1" id="KW-0472">Membrane</keyword>
<dbReference type="Pfam" id="PF11168">
    <property type="entry name" value="DUF2955"/>
    <property type="match status" value="1"/>
</dbReference>